<accession>A0A0C4E5S9</accession>
<keyword evidence="4" id="KW-1185">Reference proteome</keyword>
<dbReference type="VEuPathDB" id="FungiDB:MAPG_07854"/>
<gene>
    <name evidence="2" type="ORF">MAPG_07854</name>
</gene>
<dbReference type="AlphaFoldDB" id="A0A0C4E5S9"/>
<evidence type="ECO:0000313" key="4">
    <source>
        <dbReference type="Proteomes" id="UP000011715"/>
    </source>
</evidence>
<reference evidence="2" key="3">
    <citation type="submission" date="2011-03" db="EMBL/GenBank/DDBJ databases">
        <title>Annotation of Magnaporthe poae ATCC 64411.</title>
        <authorList>
            <person name="Ma L.-J."/>
            <person name="Dead R."/>
            <person name="Young S.K."/>
            <person name="Zeng Q."/>
            <person name="Gargeya S."/>
            <person name="Fitzgerald M."/>
            <person name="Haas B."/>
            <person name="Abouelleil A."/>
            <person name="Alvarado L."/>
            <person name="Arachchi H.M."/>
            <person name="Berlin A."/>
            <person name="Brown A."/>
            <person name="Chapman S.B."/>
            <person name="Chen Z."/>
            <person name="Dunbar C."/>
            <person name="Freedman E."/>
            <person name="Gearin G."/>
            <person name="Gellesch M."/>
            <person name="Goldberg J."/>
            <person name="Griggs A."/>
            <person name="Gujja S."/>
            <person name="Heiman D."/>
            <person name="Howarth C."/>
            <person name="Larson L."/>
            <person name="Lui A."/>
            <person name="MacDonald P.J.P."/>
            <person name="Mehta T."/>
            <person name="Montmayeur A."/>
            <person name="Murphy C."/>
            <person name="Neiman D."/>
            <person name="Pearson M."/>
            <person name="Priest M."/>
            <person name="Roberts A."/>
            <person name="Saif S."/>
            <person name="Shea T."/>
            <person name="Shenoy N."/>
            <person name="Sisk P."/>
            <person name="Stolte C."/>
            <person name="Sykes S."/>
            <person name="Yandava C."/>
            <person name="Wortman J."/>
            <person name="Nusbaum C."/>
            <person name="Birren B."/>
        </authorList>
    </citation>
    <scope>NUCLEOTIDE SEQUENCE</scope>
    <source>
        <strain evidence="2">ATCC 64411</strain>
    </source>
</reference>
<sequence length="649" mass="72223">MERYIVLACTGSPTRNQRSSMWGIVILHNRNEWVPSSRPRAPAHQDISVASWASHPFSIAFPILALNDAFCFTHRLAISALGYASPPPSSAPAMDATTRGASRSPMHSLSAELLVQILASCTTFSDLASLILSCKHVHSLWTCHAPAVIWGVGHNCVPAFRYALMAVRATGVVRSSLEAGVMPPNITEDLDAMSSKKPSLEELRLVLDLQHLARCVNSLYWKGICLPWGWRSQAIAIFDSTAPMNLPESVEWDASYRENFHRAIYKVLLAGAALTPPHLRLFSDAEPGQPFCLRPDFPKSLAEYAVAQGPLVDSLLYDPEYEDEVFEPLLAQDAIRYLQTLPAFNPAATLAEQDQVYGPLASFFMRMSAGDLPLSSVGKHDSAPAHVRNTWNSILETYIGNGSPEEAIFQWEEARRMLCVFELISRSICNEDGWLAHSRSLETESDFPVRQVRPGWARSTWIILLDVCRPEQIQMPADPSEIQIPADSSDCGRMLVSLSSPTVNDEVEPRSVSAGSAQGLLKTLDMVYLKDCLYSRSGIPNRDSDWVPFTPPHLQLFDFILRRHFGQRLDGRMVLPDMQKCDDHDYSAFLADASLFTDATYLARGSPAFCARDNRSVFHPPSRDLIHPDHTQENPQPGVFKEHLGGTRW</sequence>
<proteinExistence type="predicted"/>
<dbReference type="EnsemblFungi" id="MAPG_07854T0">
    <property type="protein sequence ID" value="MAPG_07854T0"/>
    <property type="gene ID" value="MAPG_07854"/>
</dbReference>
<reference evidence="4" key="2">
    <citation type="submission" date="2010-05" db="EMBL/GenBank/DDBJ databases">
        <title>The genome sequence of Magnaporthe poae strain ATCC 64411.</title>
        <authorList>
            <person name="Ma L.-J."/>
            <person name="Dead R."/>
            <person name="Young S."/>
            <person name="Zeng Q."/>
            <person name="Koehrsen M."/>
            <person name="Alvarado L."/>
            <person name="Berlin A."/>
            <person name="Chapman S.B."/>
            <person name="Chen Z."/>
            <person name="Freedman E."/>
            <person name="Gellesch M."/>
            <person name="Goldberg J."/>
            <person name="Griggs A."/>
            <person name="Gujja S."/>
            <person name="Heilman E.R."/>
            <person name="Heiman D."/>
            <person name="Hepburn T."/>
            <person name="Howarth C."/>
            <person name="Jen D."/>
            <person name="Larson L."/>
            <person name="Mehta T."/>
            <person name="Neiman D."/>
            <person name="Pearson M."/>
            <person name="Roberts A."/>
            <person name="Saif S."/>
            <person name="Shea T."/>
            <person name="Shenoy N."/>
            <person name="Sisk P."/>
            <person name="Stolte C."/>
            <person name="Sykes S."/>
            <person name="Walk T."/>
            <person name="White J."/>
            <person name="Yandava C."/>
            <person name="Haas B."/>
            <person name="Nusbaum C."/>
            <person name="Birren B."/>
        </authorList>
    </citation>
    <scope>NUCLEOTIDE SEQUENCE [LARGE SCALE GENOMIC DNA]</scope>
    <source>
        <strain evidence="4">ATCC 64411 / 73-15</strain>
    </source>
</reference>
<dbReference type="eggNOG" id="ENOG502SRPQ">
    <property type="taxonomic scope" value="Eukaryota"/>
</dbReference>
<protein>
    <recommendedName>
        <fullName evidence="5">F-box domain-containing protein</fullName>
    </recommendedName>
</protein>
<dbReference type="OrthoDB" id="5280464at2759"/>
<feature type="region of interest" description="Disordered" evidence="1">
    <location>
        <begin position="625"/>
        <end position="649"/>
    </location>
</feature>
<evidence type="ECO:0000256" key="1">
    <source>
        <dbReference type="SAM" id="MobiDB-lite"/>
    </source>
</evidence>
<dbReference type="EMBL" id="ADBL01001904">
    <property type="status" value="NOT_ANNOTATED_CDS"/>
    <property type="molecule type" value="Genomic_DNA"/>
</dbReference>
<reference evidence="3" key="4">
    <citation type="journal article" date="2015" name="G3 (Bethesda)">
        <title>Genome sequences of three phytopathogenic species of the Magnaporthaceae family of fungi.</title>
        <authorList>
            <person name="Okagaki L.H."/>
            <person name="Nunes C.C."/>
            <person name="Sailsbery J."/>
            <person name="Clay B."/>
            <person name="Brown D."/>
            <person name="John T."/>
            <person name="Oh Y."/>
            <person name="Young N."/>
            <person name="Fitzgerald M."/>
            <person name="Haas B.J."/>
            <person name="Zeng Q."/>
            <person name="Young S."/>
            <person name="Adiconis X."/>
            <person name="Fan L."/>
            <person name="Levin J.Z."/>
            <person name="Mitchell T.K."/>
            <person name="Okubara P.A."/>
            <person name="Farman M.L."/>
            <person name="Kohn L.M."/>
            <person name="Birren B."/>
            <person name="Ma L.-J."/>
            <person name="Dean R.A."/>
        </authorList>
    </citation>
    <scope>NUCLEOTIDE SEQUENCE</scope>
    <source>
        <strain evidence="3">ATCC 64411 / 73-15</strain>
    </source>
</reference>
<evidence type="ECO:0000313" key="2">
    <source>
        <dbReference type="EMBL" id="KLU88873.1"/>
    </source>
</evidence>
<name>A0A0C4E5S9_MAGP6</name>
<dbReference type="STRING" id="644358.A0A0C4E5S9"/>
<dbReference type="EMBL" id="GL876972">
    <property type="protein sequence ID" value="KLU88873.1"/>
    <property type="molecule type" value="Genomic_DNA"/>
</dbReference>
<organism evidence="3 4">
    <name type="scientific">Magnaporthiopsis poae (strain ATCC 64411 / 73-15)</name>
    <name type="common">Kentucky bluegrass fungus</name>
    <name type="synonym">Magnaporthe poae</name>
    <dbReference type="NCBI Taxonomy" id="644358"/>
    <lineage>
        <taxon>Eukaryota</taxon>
        <taxon>Fungi</taxon>
        <taxon>Dikarya</taxon>
        <taxon>Ascomycota</taxon>
        <taxon>Pezizomycotina</taxon>
        <taxon>Sordariomycetes</taxon>
        <taxon>Sordariomycetidae</taxon>
        <taxon>Magnaporthales</taxon>
        <taxon>Magnaporthaceae</taxon>
        <taxon>Magnaporthiopsis</taxon>
    </lineage>
</organism>
<reference evidence="3" key="5">
    <citation type="submission" date="2015-06" db="UniProtKB">
        <authorList>
            <consortium name="EnsemblFungi"/>
        </authorList>
    </citation>
    <scope>IDENTIFICATION</scope>
    <source>
        <strain evidence="3">ATCC 64411</strain>
    </source>
</reference>
<reference evidence="2" key="1">
    <citation type="submission" date="2010-05" db="EMBL/GenBank/DDBJ databases">
        <title>The Genome Sequence of Magnaporthe poae strain ATCC 64411.</title>
        <authorList>
            <consortium name="The Broad Institute Genome Sequencing Platform"/>
            <consortium name="Broad Institute Genome Sequencing Center for Infectious Disease"/>
            <person name="Ma L.-J."/>
            <person name="Dead R."/>
            <person name="Young S."/>
            <person name="Zeng Q."/>
            <person name="Koehrsen M."/>
            <person name="Alvarado L."/>
            <person name="Berlin A."/>
            <person name="Chapman S.B."/>
            <person name="Chen Z."/>
            <person name="Freedman E."/>
            <person name="Gellesch M."/>
            <person name="Goldberg J."/>
            <person name="Griggs A."/>
            <person name="Gujja S."/>
            <person name="Heilman E.R."/>
            <person name="Heiman D."/>
            <person name="Hepburn T."/>
            <person name="Howarth C."/>
            <person name="Jen D."/>
            <person name="Larson L."/>
            <person name="Mehta T."/>
            <person name="Neiman D."/>
            <person name="Pearson M."/>
            <person name="Roberts A."/>
            <person name="Saif S."/>
            <person name="Shea T."/>
            <person name="Shenoy N."/>
            <person name="Sisk P."/>
            <person name="Stolte C."/>
            <person name="Sykes S."/>
            <person name="Walk T."/>
            <person name="White J."/>
            <person name="Yandava C."/>
            <person name="Haas B."/>
            <person name="Nusbaum C."/>
            <person name="Birren B."/>
        </authorList>
    </citation>
    <scope>NUCLEOTIDE SEQUENCE</scope>
    <source>
        <strain evidence="2">ATCC 64411</strain>
    </source>
</reference>
<evidence type="ECO:0000313" key="3">
    <source>
        <dbReference type="EnsemblFungi" id="MAPG_07854T0"/>
    </source>
</evidence>
<dbReference type="Proteomes" id="UP000011715">
    <property type="component" value="Unassembled WGS sequence"/>
</dbReference>
<feature type="compositionally biased region" description="Basic and acidic residues" evidence="1">
    <location>
        <begin position="640"/>
        <end position="649"/>
    </location>
</feature>
<evidence type="ECO:0008006" key="5">
    <source>
        <dbReference type="Google" id="ProtNLM"/>
    </source>
</evidence>